<evidence type="ECO:0000313" key="2">
    <source>
        <dbReference type="Proteomes" id="UP001623591"/>
    </source>
</evidence>
<keyword evidence="2" id="KW-1185">Reference proteome</keyword>
<accession>A0ABW8SYI6</accession>
<dbReference type="Pfam" id="PF06854">
    <property type="entry name" value="Phage_Gp15"/>
    <property type="match status" value="1"/>
</dbReference>
<dbReference type="InterPro" id="IPR009660">
    <property type="entry name" value="Phage_A500_Gp15"/>
</dbReference>
<protein>
    <submittedName>
        <fullName evidence="1">Gp15 family bacteriophage protein</fullName>
    </submittedName>
</protein>
<sequence length="99" mass="11640">MEASFTAQYGIRLRNEIDMSWAEFSTLLAGIMPKTPLGQIVSIRCEEDENMLKNFTPEQHKIRNEWRSRQAKELEENMTDNEKQDKVKELQEIFAKAFS</sequence>
<proteinExistence type="predicted"/>
<dbReference type="RefSeq" id="WP_406768675.1">
    <property type="nucleotide sequence ID" value="NZ_JBJHZZ010000001.1"/>
</dbReference>
<gene>
    <name evidence="1" type="ORF">ACJDUG_00885</name>
</gene>
<dbReference type="Proteomes" id="UP001623591">
    <property type="component" value="Unassembled WGS sequence"/>
</dbReference>
<reference evidence="1 2" key="1">
    <citation type="submission" date="2024-11" db="EMBL/GenBank/DDBJ databases">
        <authorList>
            <person name="Heng Y.C."/>
            <person name="Lim A.C.H."/>
            <person name="Lee J.K.Y."/>
            <person name="Kittelmann S."/>
        </authorList>
    </citation>
    <scope>NUCLEOTIDE SEQUENCE [LARGE SCALE GENOMIC DNA]</scope>
    <source>
        <strain evidence="1 2">WILCCON 0185</strain>
    </source>
</reference>
<name>A0ABW8SYI6_9CLOT</name>
<dbReference type="EMBL" id="JBJHZZ010000001">
    <property type="protein sequence ID" value="MFL0245529.1"/>
    <property type="molecule type" value="Genomic_DNA"/>
</dbReference>
<evidence type="ECO:0000313" key="1">
    <source>
        <dbReference type="EMBL" id="MFL0245529.1"/>
    </source>
</evidence>
<organism evidence="1 2">
    <name type="scientific">Candidatus Clostridium stratigraminis</name>
    <dbReference type="NCBI Taxonomy" id="3381661"/>
    <lineage>
        <taxon>Bacteria</taxon>
        <taxon>Bacillati</taxon>
        <taxon>Bacillota</taxon>
        <taxon>Clostridia</taxon>
        <taxon>Eubacteriales</taxon>
        <taxon>Clostridiaceae</taxon>
        <taxon>Clostridium</taxon>
    </lineage>
</organism>
<comment type="caution">
    <text evidence="1">The sequence shown here is derived from an EMBL/GenBank/DDBJ whole genome shotgun (WGS) entry which is preliminary data.</text>
</comment>